<dbReference type="Proteomes" id="UP000319143">
    <property type="component" value="Unassembled WGS sequence"/>
</dbReference>
<keyword evidence="2" id="KW-1185">Reference proteome</keyword>
<comment type="caution">
    <text evidence="1">The sequence shown here is derived from an EMBL/GenBank/DDBJ whole genome shotgun (WGS) entry which is preliminary data.</text>
</comment>
<dbReference type="AlphaFoldDB" id="A0A5C6D3M0"/>
<name>A0A5C6D3M0_9BACT</name>
<evidence type="ECO:0000313" key="1">
    <source>
        <dbReference type="EMBL" id="TWU31400.1"/>
    </source>
</evidence>
<reference evidence="1 2" key="1">
    <citation type="submission" date="2019-02" db="EMBL/GenBank/DDBJ databases">
        <title>Deep-cultivation of Planctomycetes and their phenomic and genomic characterization uncovers novel biology.</title>
        <authorList>
            <person name="Wiegand S."/>
            <person name="Jogler M."/>
            <person name="Boedeker C."/>
            <person name="Pinto D."/>
            <person name="Vollmers J."/>
            <person name="Rivas-Marin E."/>
            <person name="Kohn T."/>
            <person name="Peeters S.H."/>
            <person name="Heuer A."/>
            <person name="Rast P."/>
            <person name="Oberbeckmann S."/>
            <person name="Bunk B."/>
            <person name="Jeske O."/>
            <person name="Meyerdierks A."/>
            <person name="Storesund J.E."/>
            <person name="Kallscheuer N."/>
            <person name="Luecker S."/>
            <person name="Lage O.M."/>
            <person name="Pohl T."/>
            <person name="Merkel B.J."/>
            <person name="Hornburger P."/>
            <person name="Mueller R.-W."/>
            <person name="Bruemmer F."/>
            <person name="Labrenz M."/>
            <person name="Spormann A.M."/>
            <person name="Op Den Camp H."/>
            <person name="Overmann J."/>
            <person name="Amann R."/>
            <person name="Jetten M.S.M."/>
            <person name="Mascher T."/>
            <person name="Medema M.H."/>
            <person name="Devos D.P."/>
            <person name="Kaster A.-K."/>
            <person name="Ovreas L."/>
            <person name="Rohde M."/>
            <person name="Galperin M.Y."/>
            <person name="Jogler C."/>
        </authorList>
    </citation>
    <scope>NUCLEOTIDE SEQUENCE [LARGE SCALE GENOMIC DNA]</scope>
    <source>
        <strain evidence="1 2">Poly41</strain>
    </source>
</reference>
<organism evidence="1 2">
    <name type="scientific">Novipirellula artificiosorum</name>
    <dbReference type="NCBI Taxonomy" id="2528016"/>
    <lineage>
        <taxon>Bacteria</taxon>
        <taxon>Pseudomonadati</taxon>
        <taxon>Planctomycetota</taxon>
        <taxon>Planctomycetia</taxon>
        <taxon>Pirellulales</taxon>
        <taxon>Pirellulaceae</taxon>
        <taxon>Novipirellula</taxon>
    </lineage>
</organism>
<evidence type="ECO:0000313" key="2">
    <source>
        <dbReference type="Proteomes" id="UP000319143"/>
    </source>
</evidence>
<dbReference type="EMBL" id="SJPV01000017">
    <property type="protein sequence ID" value="TWU31400.1"/>
    <property type="molecule type" value="Genomic_DNA"/>
</dbReference>
<accession>A0A5C6D3M0</accession>
<proteinExistence type="predicted"/>
<gene>
    <name evidence="1" type="ORF">Poly41_62690</name>
</gene>
<sequence length="53" mass="6265">MTDWREVVEQHGQIVWQTAYRHVGVLLNRARTRLRQLLNEFVTSEDTKQGNSP</sequence>
<protein>
    <submittedName>
        <fullName evidence="1">Uncharacterized protein</fullName>
    </submittedName>
</protein>
<dbReference type="RefSeq" id="WP_197231808.1">
    <property type="nucleotide sequence ID" value="NZ_SJPV01000017.1"/>
</dbReference>